<protein>
    <submittedName>
        <fullName evidence="1">Uncharacterized protein</fullName>
    </submittedName>
</protein>
<dbReference type="Proteomes" id="UP001214638">
    <property type="component" value="Unassembled WGS sequence"/>
</dbReference>
<organism evidence="1 2">
    <name type="scientific">Babesia duncani</name>
    <dbReference type="NCBI Taxonomy" id="323732"/>
    <lineage>
        <taxon>Eukaryota</taxon>
        <taxon>Sar</taxon>
        <taxon>Alveolata</taxon>
        <taxon>Apicomplexa</taxon>
        <taxon>Aconoidasida</taxon>
        <taxon>Piroplasmida</taxon>
        <taxon>Babesiidae</taxon>
        <taxon>Babesia</taxon>
    </lineage>
</organism>
<proteinExistence type="predicted"/>
<accession>A0AAD9PGX9</accession>
<dbReference type="GeneID" id="94338180"/>
<keyword evidence="2" id="KW-1185">Reference proteome</keyword>
<comment type="caution">
    <text evidence="1">The sequence shown here is derived from an EMBL/GenBank/DDBJ whole genome shotgun (WGS) entry which is preliminary data.</text>
</comment>
<name>A0AAD9PGX9_9APIC</name>
<dbReference type="EMBL" id="JALLKP010000070">
    <property type="protein sequence ID" value="KAK2194645.1"/>
    <property type="molecule type" value="Genomic_DNA"/>
</dbReference>
<evidence type="ECO:0000313" key="1">
    <source>
        <dbReference type="EMBL" id="KAK2194645.1"/>
    </source>
</evidence>
<dbReference type="KEGG" id="bdw:94338180"/>
<dbReference type="RefSeq" id="XP_067801489.1">
    <property type="nucleotide sequence ID" value="XM_067948891.1"/>
</dbReference>
<gene>
    <name evidence="1" type="ORF">BdWA1_003884</name>
</gene>
<evidence type="ECO:0000313" key="2">
    <source>
        <dbReference type="Proteomes" id="UP001214638"/>
    </source>
</evidence>
<reference evidence="1" key="1">
    <citation type="journal article" date="2023" name="Nat. Microbiol.">
        <title>Babesia duncani multi-omics identifies virulence factors and drug targets.</title>
        <authorList>
            <person name="Singh P."/>
            <person name="Lonardi S."/>
            <person name="Liang Q."/>
            <person name="Vydyam P."/>
            <person name="Khabirova E."/>
            <person name="Fang T."/>
            <person name="Gihaz S."/>
            <person name="Thekkiniath J."/>
            <person name="Munshi M."/>
            <person name="Abel S."/>
            <person name="Ciampossin L."/>
            <person name="Batugedara G."/>
            <person name="Gupta M."/>
            <person name="Lu X.M."/>
            <person name="Lenz T."/>
            <person name="Chakravarty S."/>
            <person name="Cornillot E."/>
            <person name="Hu Y."/>
            <person name="Ma W."/>
            <person name="Gonzalez L.M."/>
            <person name="Sanchez S."/>
            <person name="Estrada K."/>
            <person name="Sanchez-Flores A."/>
            <person name="Montero E."/>
            <person name="Harb O.S."/>
            <person name="Le Roch K.G."/>
            <person name="Mamoun C.B."/>
        </authorList>
    </citation>
    <scope>NUCLEOTIDE SEQUENCE</scope>
    <source>
        <strain evidence="1">WA1</strain>
    </source>
</reference>
<dbReference type="AlphaFoldDB" id="A0AAD9PGX9"/>
<sequence>MTSSIASQGYFVRGINNVKVRLYPQVLGINKVHEHNLCNALRDFGLMIKSDSKRQLLQYNYDFLKFIHLMRSSEICMIAHGYAVLNLNDMEWWDKFTNIVSQVFKNQHPLITKLIDESKSWIQHATPSILSLLVKVVTSVRMSNSYMVSFNKRAIEVMDKLNVVDIVFFCTTPLKDGDVISLFLAFTTQKFIFKNDLCIDPGVYSNYMSKHIGQLTKKDYEFPLKSLGEVLSEALVNNYTRITANGMPIIIRGISVLSVNLEKEFFERILTKTVTYLVKGDYTDLKLANLVVSLSKFKYDDNPIWEAIDNTLRKGNTCLNADLLAKMTITVGNCGRGALESTRRLSAYETLLKQSLNSTKDASIDSLMSLSRLYLMNNESAILSEQYINALINKVTFIVNVDMTQIDLASMNNIAKLLGVYLSVPDASANNSFKILLDKINDRISNEPDIPLKKSLSILLRRFG</sequence>